<reference evidence="1 2" key="1">
    <citation type="submission" date="2008-01" db="EMBL/GenBank/DDBJ databases">
        <title>Complete sequence of Pseudomonas putida GB-1.</title>
        <authorList>
            <consortium name="US DOE Joint Genome Institute"/>
            <person name="Copeland A."/>
            <person name="Lucas S."/>
            <person name="Lapidus A."/>
            <person name="Barry K."/>
            <person name="Glavina del Rio T."/>
            <person name="Dalin E."/>
            <person name="Tice H."/>
            <person name="Pitluck S."/>
            <person name="Bruce D."/>
            <person name="Goodwin L."/>
            <person name="Chertkov O."/>
            <person name="Brettin T."/>
            <person name="Detter J.C."/>
            <person name="Han C."/>
            <person name="Kuske C.R."/>
            <person name="Schmutz J."/>
            <person name="Larimer F."/>
            <person name="Land M."/>
            <person name="Hauser L."/>
            <person name="Kyrpides N."/>
            <person name="Kim E."/>
            <person name="McCarthy J.K."/>
            <person name="Richardson P."/>
        </authorList>
    </citation>
    <scope>NUCLEOTIDE SEQUENCE [LARGE SCALE GENOMIC DNA]</scope>
    <source>
        <strain evidence="1 2">GB-1</strain>
    </source>
</reference>
<dbReference type="AlphaFoldDB" id="B0KND0"/>
<dbReference type="Proteomes" id="UP000002157">
    <property type="component" value="Chromosome"/>
</dbReference>
<protein>
    <submittedName>
        <fullName evidence="1">Uncharacterized protein</fullName>
    </submittedName>
</protein>
<name>B0KND0_PSEPG</name>
<sequence length="702" mass="78335">MYASLIDPVTQALRQALDIAVHFDRSTQEREKLRAVLRKLLVIREMHSSFFVCIGGTQGAGKTHLLRELYDLEDWLPDNPGRGECRPLFVLERDCKTPYACGVDELGQETEIDQQTLFNELRSFAAGERFMLLRLYVPKRHFGERAGFLLLPGYEKLNRTNSLWQQEMRDTLKHATGSILVTNANALATQSTQDVLVEMLEQALPGRHPIIAIGRTENQSQETREELRVSAALNCQVPADQADRVVCVGRGEEYKALWIPQLLQALGQYAEPGLDVYQQRLTDLQAVLELELEVAVGFLDGLIDNAAASASASEGLVKKVLDQFRRSSDAYRVKYKKRLLQHVDQYTRCAIGSATHAFGEEEEGWSNVGRNIVDFLSLKTSEPEQRYISRIHKHWEQQGEQTPVHAIYLALTHVADDHFKLGLEAALDENPALLLEHRQQQQPARYLGYEKADGTVVVPECNLPAAPDLQKSVCLLLNQTISENHLDPATVRTRQFDTALKLLPALTMEYLRMSQGMALFQRQVVDTAQLVKYDPDALAKDIRASLPGFTQGAKQVGRALLAITAVDLAIDGSLDVLPVLAGGTATGLGATLSMAATGLMGLGFIGYKAASSVHQYNVAKRNFIVASLERFRDHLVESSLEHYDELMNKIEERIEHNLSVAYGIDANQFSERDALARVMRALNASRRHLTAEIDRAQASFVV</sequence>
<proteinExistence type="predicted"/>
<dbReference type="eggNOG" id="COG0699">
    <property type="taxonomic scope" value="Bacteria"/>
</dbReference>
<dbReference type="RefSeq" id="WP_012270472.1">
    <property type="nucleotide sequence ID" value="NC_010322.1"/>
</dbReference>
<dbReference type="InterPro" id="IPR027417">
    <property type="entry name" value="P-loop_NTPase"/>
</dbReference>
<dbReference type="SUPFAM" id="SSF52540">
    <property type="entry name" value="P-loop containing nucleoside triphosphate hydrolases"/>
    <property type="match status" value="1"/>
</dbReference>
<evidence type="ECO:0000313" key="2">
    <source>
        <dbReference type="Proteomes" id="UP000002157"/>
    </source>
</evidence>
<accession>B0KND0</accession>
<dbReference type="HOGENOM" id="CLU_392725_0_0_6"/>
<evidence type="ECO:0000313" key="1">
    <source>
        <dbReference type="EMBL" id="ABY96670.1"/>
    </source>
</evidence>
<organism evidence="1 2">
    <name type="scientific">Pseudomonas putida (strain GB-1)</name>
    <dbReference type="NCBI Taxonomy" id="76869"/>
    <lineage>
        <taxon>Bacteria</taxon>
        <taxon>Pseudomonadati</taxon>
        <taxon>Pseudomonadota</taxon>
        <taxon>Gammaproteobacteria</taxon>
        <taxon>Pseudomonadales</taxon>
        <taxon>Pseudomonadaceae</taxon>
        <taxon>Pseudomonas</taxon>
    </lineage>
</organism>
<gene>
    <name evidence="1" type="ordered locus">PputGB1_0760</name>
</gene>
<dbReference type="EMBL" id="CP000926">
    <property type="protein sequence ID" value="ABY96670.1"/>
    <property type="molecule type" value="Genomic_DNA"/>
</dbReference>
<dbReference type="KEGG" id="ppg:PputGB1_0760"/>